<dbReference type="Proteomes" id="UP000242188">
    <property type="component" value="Unassembled WGS sequence"/>
</dbReference>
<keyword evidence="1" id="KW-0472">Membrane</keyword>
<accession>A0A210QUS5</accession>
<protein>
    <submittedName>
        <fullName evidence="2">Uncharacterized protein</fullName>
    </submittedName>
</protein>
<evidence type="ECO:0000313" key="3">
    <source>
        <dbReference type="Proteomes" id="UP000242188"/>
    </source>
</evidence>
<dbReference type="EMBL" id="NEDP02001786">
    <property type="protein sequence ID" value="OWF52484.1"/>
    <property type="molecule type" value="Genomic_DNA"/>
</dbReference>
<proteinExistence type="predicted"/>
<dbReference type="AlphaFoldDB" id="A0A210QUS5"/>
<sequence length="113" mass="13090">MANACKILIHLFHFLYQNTQSYRTEMESPAARRLQRVEPRMGFEIKAMVLTSICFFYAIVIFLTAAIISTASTSAMTTVSAILKRYQFWNIEHQTKLDVKRTRSRSTKHINQG</sequence>
<name>A0A210QUS5_MIZYE</name>
<feature type="transmembrane region" description="Helical" evidence="1">
    <location>
        <begin position="47"/>
        <end position="68"/>
    </location>
</feature>
<gene>
    <name evidence="2" type="ORF">KP79_PYT06858</name>
</gene>
<evidence type="ECO:0000256" key="1">
    <source>
        <dbReference type="SAM" id="Phobius"/>
    </source>
</evidence>
<evidence type="ECO:0000313" key="2">
    <source>
        <dbReference type="EMBL" id="OWF52484.1"/>
    </source>
</evidence>
<reference evidence="2 3" key="1">
    <citation type="journal article" date="2017" name="Nat. Ecol. Evol.">
        <title>Scallop genome provides insights into evolution of bilaterian karyotype and development.</title>
        <authorList>
            <person name="Wang S."/>
            <person name="Zhang J."/>
            <person name="Jiao W."/>
            <person name="Li J."/>
            <person name="Xun X."/>
            <person name="Sun Y."/>
            <person name="Guo X."/>
            <person name="Huan P."/>
            <person name="Dong B."/>
            <person name="Zhang L."/>
            <person name="Hu X."/>
            <person name="Sun X."/>
            <person name="Wang J."/>
            <person name="Zhao C."/>
            <person name="Wang Y."/>
            <person name="Wang D."/>
            <person name="Huang X."/>
            <person name="Wang R."/>
            <person name="Lv J."/>
            <person name="Li Y."/>
            <person name="Zhang Z."/>
            <person name="Liu B."/>
            <person name="Lu W."/>
            <person name="Hui Y."/>
            <person name="Liang J."/>
            <person name="Zhou Z."/>
            <person name="Hou R."/>
            <person name="Li X."/>
            <person name="Liu Y."/>
            <person name="Li H."/>
            <person name="Ning X."/>
            <person name="Lin Y."/>
            <person name="Zhao L."/>
            <person name="Xing Q."/>
            <person name="Dou J."/>
            <person name="Li Y."/>
            <person name="Mao J."/>
            <person name="Guo H."/>
            <person name="Dou H."/>
            <person name="Li T."/>
            <person name="Mu C."/>
            <person name="Jiang W."/>
            <person name="Fu Q."/>
            <person name="Fu X."/>
            <person name="Miao Y."/>
            <person name="Liu J."/>
            <person name="Yu Q."/>
            <person name="Li R."/>
            <person name="Liao H."/>
            <person name="Li X."/>
            <person name="Kong Y."/>
            <person name="Jiang Z."/>
            <person name="Chourrout D."/>
            <person name="Li R."/>
            <person name="Bao Z."/>
        </authorList>
    </citation>
    <scope>NUCLEOTIDE SEQUENCE [LARGE SCALE GENOMIC DNA]</scope>
    <source>
        <strain evidence="2 3">PY_sf001</strain>
    </source>
</reference>
<keyword evidence="1" id="KW-1133">Transmembrane helix</keyword>
<keyword evidence="1" id="KW-0812">Transmembrane</keyword>
<keyword evidence="3" id="KW-1185">Reference proteome</keyword>
<organism evidence="2 3">
    <name type="scientific">Mizuhopecten yessoensis</name>
    <name type="common">Japanese scallop</name>
    <name type="synonym">Patinopecten yessoensis</name>
    <dbReference type="NCBI Taxonomy" id="6573"/>
    <lineage>
        <taxon>Eukaryota</taxon>
        <taxon>Metazoa</taxon>
        <taxon>Spiralia</taxon>
        <taxon>Lophotrochozoa</taxon>
        <taxon>Mollusca</taxon>
        <taxon>Bivalvia</taxon>
        <taxon>Autobranchia</taxon>
        <taxon>Pteriomorphia</taxon>
        <taxon>Pectinida</taxon>
        <taxon>Pectinoidea</taxon>
        <taxon>Pectinidae</taxon>
        <taxon>Mizuhopecten</taxon>
    </lineage>
</organism>
<comment type="caution">
    <text evidence="2">The sequence shown here is derived from an EMBL/GenBank/DDBJ whole genome shotgun (WGS) entry which is preliminary data.</text>
</comment>